<evidence type="ECO:0000259" key="6">
    <source>
        <dbReference type="Pfam" id="PF14905"/>
    </source>
</evidence>
<dbReference type="Pfam" id="PF14905">
    <property type="entry name" value="OMP_b-brl_3"/>
    <property type="match status" value="1"/>
</dbReference>
<organism evidence="7 8">
    <name type="scientific">Marinifilum caeruleilacunae</name>
    <dbReference type="NCBI Taxonomy" id="2499076"/>
    <lineage>
        <taxon>Bacteria</taxon>
        <taxon>Pseudomonadati</taxon>
        <taxon>Bacteroidota</taxon>
        <taxon>Bacteroidia</taxon>
        <taxon>Marinilabiliales</taxon>
        <taxon>Marinifilaceae</taxon>
    </lineage>
</organism>
<dbReference type="SUPFAM" id="SSF56935">
    <property type="entry name" value="Porins"/>
    <property type="match status" value="1"/>
</dbReference>
<dbReference type="SUPFAM" id="SSF49464">
    <property type="entry name" value="Carboxypeptidase regulatory domain-like"/>
    <property type="match status" value="1"/>
</dbReference>
<evidence type="ECO:0000313" key="7">
    <source>
        <dbReference type="EMBL" id="NOU58647.1"/>
    </source>
</evidence>
<keyword evidence="3" id="KW-0998">Cell outer membrane</keyword>
<dbReference type="InterPro" id="IPR037066">
    <property type="entry name" value="Plug_dom_sf"/>
</dbReference>
<dbReference type="Pfam" id="PF13715">
    <property type="entry name" value="CarbopepD_reg_2"/>
    <property type="match status" value="1"/>
</dbReference>
<keyword evidence="4" id="KW-0732">Signal</keyword>
<sequence>MSLKFTYGKITFLLICFFTSSLAIANNQQLKSESSEIKGKVFEGKFNKPLEFATVSIYSLKDSVLVKGTITNKKGEFSIKRLNPNDYFLKVEHLGFLSYYSKEFTLSDSEKKVLPTSINLKLDTKSISEVTVEANREFSRVELGKTVYNVSKSPVADGGTINEVLNTIPKVSVNADGEIQFRRSSNVKILIDGKMTGLLGVDPSEVLNSMPASDVDRVEVISTTSARYDATGAGGIINIIMKKNRAKGFSGNVGASVGTNDKKSGNLSANLRTGSVNFFGSYNYKDDWAGRDYNVDRTIYTNNSHLLENADVDFGNRYHIGKLGMDFLIDQNNTFTVSASYRDILQNWNGTYDYTRRNLLSSAMPTMDFRTSAVDMALESWIYKASYIHKFAKKGETLSVDFAYTDNASDNEGKYFEYQDNWNNLTDAYGDFYKLDRKESVAQVDYVLPVGKKGKFETGYMYRNNEIDYEDQFDLSTAFNYEENIHGLYAMYSGGAGKFGYELGLRAEYSDIKTNLNYEDDYFDLFPSVHLSYQISDKKQFQLAYSRMIYRPNSKMLNPFQNLRDPENQKRGTQDISAYYNHNVEMSMSFDRKKASYKTTLYVNYFKDLINQYRFIEEGTNRSIVKYGNYDSKFFSSLEFEASTKLNKWWSLSGYVAGIYEEFKPSSEFNFDSRDMWEVEGKITSIMNFKKWFKFQASFRYQSEILVPQGKYQNLYYVDLGMSRRVLKGKGSISFTANDIFNTFRFKIHTADPTFYNKVIQYRETQVAKLSFRYYLGKRYGIMRAKPKKSGMRHYENDI</sequence>
<dbReference type="InterPro" id="IPR008969">
    <property type="entry name" value="CarboxyPept-like_regulatory"/>
</dbReference>
<name>A0ABX1WRD6_9BACT</name>
<dbReference type="Pfam" id="PF07715">
    <property type="entry name" value="Plug"/>
    <property type="match status" value="1"/>
</dbReference>
<dbReference type="Gene3D" id="2.170.130.10">
    <property type="entry name" value="TonB-dependent receptor, plug domain"/>
    <property type="match status" value="1"/>
</dbReference>
<dbReference type="InterPro" id="IPR041700">
    <property type="entry name" value="OMP_b-brl_3"/>
</dbReference>
<evidence type="ECO:0000256" key="4">
    <source>
        <dbReference type="SAM" id="SignalP"/>
    </source>
</evidence>
<keyword evidence="2" id="KW-0472">Membrane</keyword>
<evidence type="ECO:0000256" key="3">
    <source>
        <dbReference type="ARBA" id="ARBA00023237"/>
    </source>
</evidence>
<dbReference type="InterPro" id="IPR036942">
    <property type="entry name" value="Beta-barrel_TonB_sf"/>
</dbReference>
<feature type="domain" description="Outer membrane protein beta-barrel" evidence="6">
    <location>
        <begin position="389"/>
        <end position="774"/>
    </location>
</feature>
<feature type="chain" id="PRO_5045107006" evidence="4">
    <location>
        <begin position="26"/>
        <end position="799"/>
    </location>
</feature>
<dbReference type="Gene3D" id="2.60.40.1120">
    <property type="entry name" value="Carboxypeptidase-like, regulatory domain"/>
    <property type="match status" value="1"/>
</dbReference>
<comment type="caution">
    <text evidence="7">The sequence shown here is derived from an EMBL/GenBank/DDBJ whole genome shotgun (WGS) entry which is preliminary data.</text>
</comment>
<feature type="domain" description="TonB-dependent receptor plug" evidence="5">
    <location>
        <begin position="159"/>
        <end position="236"/>
    </location>
</feature>
<evidence type="ECO:0000259" key="5">
    <source>
        <dbReference type="Pfam" id="PF07715"/>
    </source>
</evidence>
<comment type="subcellular location">
    <subcellularLocation>
        <location evidence="1">Cell outer membrane</location>
    </subcellularLocation>
</comment>
<accession>A0ABX1WRD6</accession>
<evidence type="ECO:0000256" key="1">
    <source>
        <dbReference type="ARBA" id="ARBA00004442"/>
    </source>
</evidence>
<gene>
    <name evidence="7" type="ORF">ELS83_02365</name>
</gene>
<evidence type="ECO:0000256" key="2">
    <source>
        <dbReference type="ARBA" id="ARBA00023136"/>
    </source>
</evidence>
<proteinExistence type="predicted"/>
<dbReference type="EMBL" id="RZNH01000002">
    <property type="protein sequence ID" value="NOU58647.1"/>
    <property type="molecule type" value="Genomic_DNA"/>
</dbReference>
<keyword evidence="8" id="KW-1185">Reference proteome</keyword>
<dbReference type="Gene3D" id="2.40.170.20">
    <property type="entry name" value="TonB-dependent receptor, beta-barrel domain"/>
    <property type="match status" value="1"/>
</dbReference>
<dbReference type="Proteomes" id="UP000732105">
    <property type="component" value="Unassembled WGS sequence"/>
</dbReference>
<protein>
    <submittedName>
        <fullName evidence="7">TonB-dependent receptor</fullName>
    </submittedName>
</protein>
<dbReference type="PANTHER" id="PTHR40980:SF4">
    <property type="entry name" value="TONB-DEPENDENT RECEPTOR-LIKE BETA-BARREL DOMAIN-CONTAINING PROTEIN"/>
    <property type="match status" value="1"/>
</dbReference>
<dbReference type="RefSeq" id="WP_171593911.1">
    <property type="nucleotide sequence ID" value="NZ_RZNH01000002.1"/>
</dbReference>
<feature type="signal peptide" evidence="4">
    <location>
        <begin position="1"/>
        <end position="25"/>
    </location>
</feature>
<evidence type="ECO:0000313" key="8">
    <source>
        <dbReference type="Proteomes" id="UP000732105"/>
    </source>
</evidence>
<reference evidence="7 8" key="1">
    <citation type="submission" date="2018-12" db="EMBL/GenBank/DDBJ databases">
        <title>Marinifilum JC070 sp. nov., a marine bacterium isolated from Yongle Blue Hole in the South China Sea.</title>
        <authorList>
            <person name="Fu T."/>
        </authorList>
    </citation>
    <scope>NUCLEOTIDE SEQUENCE [LARGE SCALE GENOMIC DNA]</scope>
    <source>
        <strain evidence="7 8">JC070</strain>
    </source>
</reference>
<keyword evidence="7" id="KW-0675">Receptor</keyword>
<dbReference type="PANTHER" id="PTHR40980">
    <property type="entry name" value="PLUG DOMAIN-CONTAINING PROTEIN"/>
    <property type="match status" value="1"/>
</dbReference>
<dbReference type="InterPro" id="IPR012910">
    <property type="entry name" value="Plug_dom"/>
</dbReference>